<feature type="compositionally biased region" description="Basic residues" evidence="1">
    <location>
        <begin position="1"/>
        <end position="14"/>
    </location>
</feature>
<evidence type="ECO:0000313" key="2">
    <source>
        <dbReference type="EMBL" id="JAC36023.1"/>
    </source>
</evidence>
<sequence length="112" mass="12926">KKRNVMKRSHKRIRVQTQKPLEEPVSPRQSAGRRIKSVRSTDCPIGNIPQNYFGNIAIVAAEICRVDTPQPDKNLSPFQLRRPDRRNGYFENVFCRSTTTIEGSVQMRSIEK</sequence>
<feature type="region of interest" description="Disordered" evidence="1">
    <location>
        <begin position="1"/>
        <end position="37"/>
    </location>
</feature>
<dbReference type="EMBL" id="GAKP01022931">
    <property type="protein sequence ID" value="JAC36023.1"/>
    <property type="molecule type" value="Transcribed_RNA"/>
</dbReference>
<proteinExistence type="predicted"/>
<organism evidence="2">
    <name type="scientific">Bactrocera dorsalis</name>
    <name type="common">Oriental fruit fly</name>
    <name type="synonym">Dacus dorsalis</name>
    <dbReference type="NCBI Taxonomy" id="27457"/>
    <lineage>
        <taxon>Eukaryota</taxon>
        <taxon>Metazoa</taxon>
        <taxon>Ecdysozoa</taxon>
        <taxon>Arthropoda</taxon>
        <taxon>Hexapoda</taxon>
        <taxon>Insecta</taxon>
        <taxon>Pterygota</taxon>
        <taxon>Neoptera</taxon>
        <taxon>Endopterygota</taxon>
        <taxon>Diptera</taxon>
        <taxon>Brachycera</taxon>
        <taxon>Muscomorpha</taxon>
        <taxon>Tephritoidea</taxon>
        <taxon>Tephritidae</taxon>
        <taxon>Bactrocera</taxon>
        <taxon>Bactrocera</taxon>
    </lineage>
</organism>
<name>A0A034V388_BACDO</name>
<evidence type="ECO:0000256" key="1">
    <source>
        <dbReference type="SAM" id="MobiDB-lite"/>
    </source>
</evidence>
<accession>A0A034V388</accession>
<dbReference type="AlphaFoldDB" id="A0A034V388"/>
<feature type="non-terminal residue" evidence="2">
    <location>
        <position position="1"/>
    </location>
</feature>
<protein>
    <submittedName>
        <fullName evidence="2">Uncharacterized protein</fullName>
    </submittedName>
</protein>
<reference evidence="2" key="1">
    <citation type="journal article" date="2014" name="BMC Genomics">
        <title>Characterizing the developmental transcriptome of the oriental fruit fly, Bactrocera dorsalis (Diptera: Tephritidae) through comparative genomic analysis with Drosophila melanogaster utilizing modENCODE datasets.</title>
        <authorList>
            <person name="Geib S.M."/>
            <person name="Calla B."/>
            <person name="Hall B."/>
            <person name="Hou S."/>
            <person name="Manoukis N.C."/>
        </authorList>
    </citation>
    <scope>NUCLEOTIDE SEQUENCE</scope>
    <source>
        <strain evidence="2">Punador</strain>
    </source>
</reference>